<dbReference type="InterPro" id="IPR007318">
    <property type="entry name" value="Phopholipid_MeTrfase"/>
</dbReference>
<reference evidence="13 14" key="1">
    <citation type="submission" date="2019-02" db="EMBL/GenBank/DDBJ databases">
        <title>Genome sequencing of the rare red list fungi Hericium alpestre (H. flagellum).</title>
        <authorList>
            <person name="Buettner E."/>
            <person name="Kellner H."/>
        </authorList>
    </citation>
    <scope>NUCLEOTIDE SEQUENCE [LARGE SCALE GENOMIC DNA]</scope>
    <source>
        <strain evidence="13 14">DSM 108284</strain>
    </source>
</reference>
<dbReference type="Gene3D" id="1.20.120.1630">
    <property type="match status" value="1"/>
</dbReference>
<dbReference type="Proteomes" id="UP000298061">
    <property type="component" value="Unassembled WGS sequence"/>
</dbReference>
<dbReference type="GO" id="GO:0012505">
    <property type="term" value="C:endomembrane system"/>
    <property type="evidence" value="ECO:0007669"/>
    <property type="project" value="UniProtKB-SubCell"/>
</dbReference>
<evidence type="ECO:0000256" key="9">
    <source>
        <dbReference type="ARBA" id="ARBA00023136"/>
    </source>
</evidence>
<evidence type="ECO:0000256" key="2">
    <source>
        <dbReference type="ARBA" id="ARBA00022516"/>
    </source>
</evidence>
<dbReference type="PANTHER" id="PTHR12714:SF9">
    <property type="entry name" value="PROTEIN-S-ISOPRENYLCYSTEINE O-METHYLTRANSFERASE"/>
    <property type="match status" value="1"/>
</dbReference>
<keyword evidence="10" id="KW-0594">Phospholipid biosynthesis</keyword>
<gene>
    <name evidence="13" type="ORF">EWM64_g3299</name>
</gene>
<evidence type="ECO:0000256" key="3">
    <source>
        <dbReference type="ARBA" id="ARBA00022603"/>
    </source>
</evidence>
<keyword evidence="2" id="KW-0444">Lipid biosynthesis</keyword>
<proteinExistence type="predicted"/>
<protein>
    <recommendedName>
        <fullName evidence="15">Protein-S-isoprenylcysteine O-methyltransferase</fullName>
    </recommendedName>
</protein>
<dbReference type="GO" id="GO:0032259">
    <property type="term" value="P:methylation"/>
    <property type="evidence" value="ECO:0007669"/>
    <property type="project" value="UniProtKB-KW"/>
</dbReference>
<keyword evidence="3" id="KW-0808">Transferase</keyword>
<sequence>MDANLSLLKIALLVCYGICYRICITPPNPPPSPSERAKVPVRMDSIGSNFNHYSHYFNKAVVWATIFIDVALLSASYRSIVEATPILSTLLGSASSRSGANLTPTFILGAVLVIAGAAIRLSCYRALGRLFTFELSLRDAHTLVTGGPYSVVRHPSYLGAMLAHPGMLLCTFGPGSWMYDCGWLDTLVGKLVALVVAGSVTAVMTLFVPRTAIEDQMLKKEFGVQWEEWARRVPYRLVPGVF</sequence>
<evidence type="ECO:0000256" key="4">
    <source>
        <dbReference type="ARBA" id="ARBA00022691"/>
    </source>
</evidence>
<keyword evidence="14" id="KW-1185">Reference proteome</keyword>
<feature type="transmembrane region" description="Helical" evidence="12">
    <location>
        <begin position="60"/>
        <end position="80"/>
    </location>
</feature>
<evidence type="ECO:0000256" key="8">
    <source>
        <dbReference type="ARBA" id="ARBA00023098"/>
    </source>
</evidence>
<keyword evidence="11" id="KW-1208">Phospholipid metabolism</keyword>
<accession>A0A4Z0A2P2</accession>
<dbReference type="GO" id="GO:0006656">
    <property type="term" value="P:phosphatidylcholine biosynthetic process"/>
    <property type="evidence" value="ECO:0007669"/>
    <property type="project" value="UniProtKB-UniPathway"/>
</dbReference>
<feature type="transmembrane region" description="Helical" evidence="12">
    <location>
        <begin position="100"/>
        <end position="119"/>
    </location>
</feature>
<dbReference type="OrthoDB" id="422086at2759"/>
<keyword evidence="3" id="KW-0489">Methyltransferase</keyword>
<evidence type="ECO:0000256" key="10">
    <source>
        <dbReference type="ARBA" id="ARBA00023209"/>
    </source>
</evidence>
<evidence type="ECO:0000256" key="1">
    <source>
        <dbReference type="ARBA" id="ARBA00004127"/>
    </source>
</evidence>
<dbReference type="STRING" id="135208.A0A4Z0A2P2"/>
<dbReference type="EMBL" id="SFCI01000299">
    <property type="protein sequence ID" value="TFY80714.1"/>
    <property type="molecule type" value="Genomic_DNA"/>
</dbReference>
<dbReference type="GO" id="GO:0008168">
    <property type="term" value="F:methyltransferase activity"/>
    <property type="evidence" value="ECO:0007669"/>
    <property type="project" value="UniProtKB-KW"/>
</dbReference>
<dbReference type="UniPathway" id="UPA00753"/>
<evidence type="ECO:0000256" key="6">
    <source>
        <dbReference type="ARBA" id="ARBA00022824"/>
    </source>
</evidence>
<comment type="caution">
    <text evidence="13">The sequence shown here is derived from an EMBL/GenBank/DDBJ whole genome shotgun (WGS) entry which is preliminary data.</text>
</comment>
<evidence type="ECO:0000256" key="12">
    <source>
        <dbReference type="SAM" id="Phobius"/>
    </source>
</evidence>
<keyword evidence="9 12" id="KW-0472">Membrane</keyword>
<evidence type="ECO:0000256" key="5">
    <source>
        <dbReference type="ARBA" id="ARBA00022692"/>
    </source>
</evidence>
<evidence type="ECO:0000313" key="14">
    <source>
        <dbReference type="Proteomes" id="UP000298061"/>
    </source>
</evidence>
<comment type="subcellular location">
    <subcellularLocation>
        <location evidence="1">Endomembrane system</location>
        <topology evidence="1">Multi-pass membrane protein</topology>
    </subcellularLocation>
</comment>
<keyword evidence="8" id="KW-0443">Lipid metabolism</keyword>
<dbReference type="PANTHER" id="PTHR12714">
    <property type="entry name" value="PROTEIN-S ISOPRENYLCYSTEINE O-METHYLTRANSFERASE"/>
    <property type="match status" value="1"/>
</dbReference>
<keyword evidence="5 12" id="KW-0812">Transmembrane</keyword>
<evidence type="ECO:0000313" key="13">
    <source>
        <dbReference type="EMBL" id="TFY80714.1"/>
    </source>
</evidence>
<dbReference type="AlphaFoldDB" id="A0A4Z0A2P2"/>
<keyword evidence="7 12" id="KW-1133">Transmembrane helix</keyword>
<name>A0A4Z0A2P2_9AGAM</name>
<feature type="transmembrane region" description="Helical" evidence="12">
    <location>
        <begin position="6"/>
        <end position="24"/>
    </location>
</feature>
<feature type="transmembrane region" description="Helical" evidence="12">
    <location>
        <begin position="191"/>
        <end position="209"/>
    </location>
</feature>
<evidence type="ECO:0008006" key="15">
    <source>
        <dbReference type="Google" id="ProtNLM"/>
    </source>
</evidence>
<feature type="transmembrane region" description="Helical" evidence="12">
    <location>
        <begin position="157"/>
        <end position="179"/>
    </location>
</feature>
<dbReference type="Pfam" id="PF04191">
    <property type="entry name" value="PEMT"/>
    <property type="match status" value="1"/>
</dbReference>
<keyword evidence="6" id="KW-0256">Endoplasmic reticulum</keyword>
<organism evidence="13 14">
    <name type="scientific">Hericium alpestre</name>
    <dbReference type="NCBI Taxonomy" id="135208"/>
    <lineage>
        <taxon>Eukaryota</taxon>
        <taxon>Fungi</taxon>
        <taxon>Dikarya</taxon>
        <taxon>Basidiomycota</taxon>
        <taxon>Agaricomycotina</taxon>
        <taxon>Agaricomycetes</taxon>
        <taxon>Russulales</taxon>
        <taxon>Hericiaceae</taxon>
        <taxon>Hericium</taxon>
    </lineage>
</organism>
<keyword evidence="4" id="KW-0949">S-adenosyl-L-methionine</keyword>
<evidence type="ECO:0000256" key="11">
    <source>
        <dbReference type="ARBA" id="ARBA00023264"/>
    </source>
</evidence>
<evidence type="ECO:0000256" key="7">
    <source>
        <dbReference type="ARBA" id="ARBA00022989"/>
    </source>
</evidence>